<gene>
    <name evidence="3" type="ORF">OVA965_LOCUS18421</name>
    <name evidence="4" type="ORF">TMI583_LOCUS18434</name>
</gene>
<dbReference type="PROSITE" id="PS00028">
    <property type="entry name" value="ZINC_FINGER_C2H2_1"/>
    <property type="match status" value="1"/>
</dbReference>
<dbReference type="Proteomes" id="UP000682733">
    <property type="component" value="Unassembled WGS sequence"/>
</dbReference>
<dbReference type="Proteomes" id="UP000677228">
    <property type="component" value="Unassembled WGS sequence"/>
</dbReference>
<keyword evidence="1" id="KW-0479">Metal-binding</keyword>
<comment type="caution">
    <text evidence="4">The sequence shown here is derived from an EMBL/GenBank/DDBJ whole genome shotgun (WGS) entry which is preliminary data.</text>
</comment>
<dbReference type="PROSITE" id="PS50157">
    <property type="entry name" value="ZINC_FINGER_C2H2_2"/>
    <property type="match status" value="1"/>
</dbReference>
<dbReference type="AlphaFoldDB" id="A0A8S2KK68"/>
<dbReference type="InterPro" id="IPR013087">
    <property type="entry name" value="Znf_C2H2_type"/>
</dbReference>
<evidence type="ECO:0000256" key="1">
    <source>
        <dbReference type="PROSITE-ProRule" id="PRU00042"/>
    </source>
</evidence>
<organism evidence="4 5">
    <name type="scientific">Didymodactylos carnosus</name>
    <dbReference type="NCBI Taxonomy" id="1234261"/>
    <lineage>
        <taxon>Eukaryota</taxon>
        <taxon>Metazoa</taxon>
        <taxon>Spiralia</taxon>
        <taxon>Gnathifera</taxon>
        <taxon>Rotifera</taxon>
        <taxon>Eurotatoria</taxon>
        <taxon>Bdelloidea</taxon>
        <taxon>Philodinida</taxon>
        <taxon>Philodinidae</taxon>
        <taxon>Didymodactylos</taxon>
    </lineage>
</organism>
<dbReference type="EMBL" id="CAJNOK010009149">
    <property type="protein sequence ID" value="CAF1082329.1"/>
    <property type="molecule type" value="Genomic_DNA"/>
</dbReference>
<feature type="domain" description="C2H2-type" evidence="2">
    <location>
        <begin position="460"/>
        <end position="487"/>
    </location>
</feature>
<dbReference type="EMBL" id="CAJOBA010009166">
    <property type="protein sequence ID" value="CAF3845153.1"/>
    <property type="molecule type" value="Genomic_DNA"/>
</dbReference>
<keyword evidence="1" id="KW-0862">Zinc</keyword>
<dbReference type="GO" id="GO:0008270">
    <property type="term" value="F:zinc ion binding"/>
    <property type="evidence" value="ECO:0007669"/>
    <property type="project" value="UniProtKB-KW"/>
</dbReference>
<dbReference type="PANTHER" id="PTHR46954:SF1">
    <property type="entry name" value="C2H2-TYPE DOMAIN-CONTAINING PROTEIN"/>
    <property type="match status" value="1"/>
</dbReference>
<dbReference type="PANTHER" id="PTHR46954">
    <property type="entry name" value="C2H2-TYPE DOMAIN-CONTAINING PROTEIN"/>
    <property type="match status" value="1"/>
</dbReference>
<evidence type="ECO:0000313" key="3">
    <source>
        <dbReference type="EMBL" id="CAF1082329.1"/>
    </source>
</evidence>
<evidence type="ECO:0000313" key="5">
    <source>
        <dbReference type="Proteomes" id="UP000682733"/>
    </source>
</evidence>
<sequence>MHLVRPEKGPVVISLSSSRTTARLSNTILKIDCARAVKKAKFYVDLIVAFITSKLWSYRESSSNPRLLPKSSRTIDGKRHVHTVPVRIRQPENSVHKHHQDTKFARATIDDLKTIASILGNDAVLYLSEDDKCRIPMGVPAAQKQSAILMSMKIQIKLPDHDFVVATKHKLVPKKRVTFSGPTFAAIRSGKHDHSTAQAHATDFETLIQLPEFEKAVLTEDKLKPVVVMSVDGGPDENPRFPKTIAAATTIFQKFDLDALLVVTNAPGRSVFNEIERRMAPLSHELSVLLHDHFGNHLNGKGETVDKVLEIRNFERAGETLAEVWSQLKTDDHPVVAMYVKPPIDKPSTIICKENLLWTSTHVRQSQYLLQIVRCDDRSCCKQWRSYYPHLVNNRFIVPPIALVMSTRGPLPTQLNGANAKFSSLLERQQLETLIKSHLNLDVIPFDYYCPSVQQDIDRRVCQKCYLYFPSIAALNRHKKIHTDKFSKQQQLSADLDSDKCSQLSDYEYKDEEDME</sequence>
<evidence type="ECO:0000313" key="4">
    <source>
        <dbReference type="EMBL" id="CAF3845153.1"/>
    </source>
</evidence>
<accession>A0A8S2KK68</accession>
<keyword evidence="1" id="KW-0863">Zinc-finger</keyword>
<name>A0A8S2KK68_9BILA</name>
<proteinExistence type="predicted"/>
<reference evidence="4" key="1">
    <citation type="submission" date="2021-02" db="EMBL/GenBank/DDBJ databases">
        <authorList>
            <person name="Nowell W R."/>
        </authorList>
    </citation>
    <scope>NUCLEOTIDE SEQUENCE</scope>
</reference>
<protein>
    <recommendedName>
        <fullName evidence="2">C2H2-type domain-containing protein</fullName>
    </recommendedName>
</protein>
<evidence type="ECO:0000259" key="2">
    <source>
        <dbReference type="PROSITE" id="PS50157"/>
    </source>
</evidence>